<keyword evidence="4" id="KW-1185">Reference proteome</keyword>
<feature type="compositionally biased region" description="Polar residues" evidence="1">
    <location>
        <begin position="396"/>
        <end position="407"/>
    </location>
</feature>
<dbReference type="Proteomes" id="UP001275084">
    <property type="component" value="Unassembled WGS sequence"/>
</dbReference>
<sequence length="407" mass="45895">MATLARDGSALPTCDSPLRNIPVTFEQRTLRILHPGYPDNCNGILSLPCVDPIAPSNKEHGLYHGTVLVAAQIVANNAFGGYLSTDRDGQHKVRDEIPLQGILTGRDYFFIVPEVDDYPIVPSFRDWQFPHDQLPESWPAVEPSAQSVQKCVLTQSTWAVERAHLVQQAQADWFIRNDMQRYGRGTCPDINSDYNLIWLRSDLHKPTFDALWYAIVPKPVVGWASRNPPSDLNMRRVPITSYAIHVLVVDHPLFAAKYHDRKVPHLGGVAREYLFARFAEAILIRVKPFILAYKTRSVARFITVDDEDVIKVEKLDGKTLFGTYGAGGKTRSGSPSKRKRAEDPSPAPGSRGEWCDEESDTDVHQTRGRKRFRPWEDPTSQRKQVESKLPELSGPPSLSRSFETLDE</sequence>
<accession>A0AAJ0H4Q8</accession>
<evidence type="ECO:0000259" key="2">
    <source>
        <dbReference type="Pfam" id="PF13391"/>
    </source>
</evidence>
<reference evidence="3" key="1">
    <citation type="journal article" date="2023" name="Mol. Phylogenet. Evol.">
        <title>Genome-scale phylogeny and comparative genomics of the fungal order Sordariales.</title>
        <authorList>
            <person name="Hensen N."/>
            <person name="Bonometti L."/>
            <person name="Westerberg I."/>
            <person name="Brannstrom I.O."/>
            <person name="Guillou S."/>
            <person name="Cros-Aarteil S."/>
            <person name="Calhoun S."/>
            <person name="Haridas S."/>
            <person name="Kuo A."/>
            <person name="Mondo S."/>
            <person name="Pangilinan J."/>
            <person name="Riley R."/>
            <person name="LaButti K."/>
            <person name="Andreopoulos B."/>
            <person name="Lipzen A."/>
            <person name="Chen C."/>
            <person name="Yan M."/>
            <person name="Daum C."/>
            <person name="Ng V."/>
            <person name="Clum A."/>
            <person name="Steindorff A."/>
            <person name="Ohm R.A."/>
            <person name="Martin F."/>
            <person name="Silar P."/>
            <person name="Natvig D.O."/>
            <person name="Lalanne C."/>
            <person name="Gautier V."/>
            <person name="Ament-Velasquez S.L."/>
            <person name="Kruys A."/>
            <person name="Hutchinson M.I."/>
            <person name="Powell A.J."/>
            <person name="Barry K."/>
            <person name="Miller A.N."/>
            <person name="Grigoriev I.V."/>
            <person name="Debuchy R."/>
            <person name="Gladieux P."/>
            <person name="Hiltunen Thoren M."/>
            <person name="Johannesson H."/>
        </authorList>
    </citation>
    <scope>NUCLEOTIDE SEQUENCE</scope>
    <source>
        <strain evidence="3">CBS 955.72</strain>
    </source>
</reference>
<feature type="compositionally biased region" description="Basic and acidic residues" evidence="1">
    <location>
        <begin position="373"/>
        <end position="389"/>
    </location>
</feature>
<evidence type="ECO:0000313" key="3">
    <source>
        <dbReference type="EMBL" id="KAK3338673.1"/>
    </source>
</evidence>
<name>A0AAJ0H4Q8_9PEZI</name>
<gene>
    <name evidence="3" type="ORF">B0T25DRAFT_512384</name>
</gene>
<organism evidence="3 4">
    <name type="scientific">Lasiosphaeria hispida</name>
    <dbReference type="NCBI Taxonomy" id="260671"/>
    <lineage>
        <taxon>Eukaryota</taxon>
        <taxon>Fungi</taxon>
        <taxon>Dikarya</taxon>
        <taxon>Ascomycota</taxon>
        <taxon>Pezizomycotina</taxon>
        <taxon>Sordariomycetes</taxon>
        <taxon>Sordariomycetidae</taxon>
        <taxon>Sordariales</taxon>
        <taxon>Lasiosphaeriaceae</taxon>
        <taxon>Lasiosphaeria</taxon>
    </lineage>
</organism>
<protein>
    <recommendedName>
        <fullName evidence="2">HNH nuclease domain-containing protein</fullName>
    </recommendedName>
</protein>
<evidence type="ECO:0000313" key="4">
    <source>
        <dbReference type="Proteomes" id="UP001275084"/>
    </source>
</evidence>
<comment type="caution">
    <text evidence="3">The sequence shown here is derived from an EMBL/GenBank/DDBJ whole genome shotgun (WGS) entry which is preliminary data.</text>
</comment>
<reference evidence="3" key="2">
    <citation type="submission" date="2023-06" db="EMBL/GenBank/DDBJ databases">
        <authorList>
            <consortium name="Lawrence Berkeley National Laboratory"/>
            <person name="Haridas S."/>
            <person name="Hensen N."/>
            <person name="Bonometti L."/>
            <person name="Westerberg I."/>
            <person name="Brannstrom I.O."/>
            <person name="Guillou S."/>
            <person name="Cros-Aarteil S."/>
            <person name="Calhoun S."/>
            <person name="Kuo A."/>
            <person name="Mondo S."/>
            <person name="Pangilinan J."/>
            <person name="Riley R."/>
            <person name="Labutti K."/>
            <person name="Andreopoulos B."/>
            <person name="Lipzen A."/>
            <person name="Chen C."/>
            <person name="Yanf M."/>
            <person name="Daum C."/>
            <person name="Ng V."/>
            <person name="Clum A."/>
            <person name="Steindorff A."/>
            <person name="Ohm R."/>
            <person name="Martin F."/>
            <person name="Silar P."/>
            <person name="Natvig D."/>
            <person name="Lalanne C."/>
            <person name="Gautier V."/>
            <person name="Ament-Velasquez S.L."/>
            <person name="Kruys A."/>
            <person name="Hutchinson M.I."/>
            <person name="Powell A.J."/>
            <person name="Barry K."/>
            <person name="Miller A.N."/>
            <person name="Grigoriev I.V."/>
            <person name="Debuchy R."/>
            <person name="Gladieux P."/>
            <person name="Thoren M.H."/>
            <person name="Johannesson H."/>
        </authorList>
    </citation>
    <scope>NUCLEOTIDE SEQUENCE</scope>
    <source>
        <strain evidence="3">CBS 955.72</strain>
    </source>
</reference>
<dbReference type="Pfam" id="PF13391">
    <property type="entry name" value="HNH_2"/>
    <property type="match status" value="1"/>
</dbReference>
<evidence type="ECO:0000256" key="1">
    <source>
        <dbReference type="SAM" id="MobiDB-lite"/>
    </source>
</evidence>
<dbReference type="AlphaFoldDB" id="A0AAJ0H4Q8"/>
<feature type="region of interest" description="Disordered" evidence="1">
    <location>
        <begin position="323"/>
        <end position="407"/>
    </location>
</feature>
<feature type="domain" description="HNH nuclease" evidence="2">
    <location>
        <begin position="151"/>
        <end position="211"/>
    </location>
</feature>
<dbReference type="EMBL" id="JAUIQD010000010">
    <property type="protein sequence ID" value="KAK3338673.1"/>
    <property type="molecule type" value="Genomic_DNA"/>
</dbReference>
<dbReference type="InterPro" id="IPR003615">
    <property type="entry name" value="HNH_nuc"/>
</dbReference>
<proteinExistence type="predicted"/>